<feature type="transmembrane region" description="Helical" evidence="6">
    <location>
        <begin position="303"/>
        <end position="325"/>
    </location>
</feature>
<dbReference type="EMBL" id="JAGXEW010000015">
    <property type="protein sequence ID" value="KAK1163143.1"/>
    <property type="molecule type" value="Genomic_DNA"/>
</dbReference>
<dbReference type="GO" id="GO:0005886">
    <property type="term" value="C:plasma membrane"/>
    <property type="evidence" value="ECO:0007669"/>
    <property type="project" value="UniProtKB-ARBA"/>
</dbReference>
<evidence type="ECO:0000256" key="6">
    <source>
        <dbReference type="RuleBase" id="RU910716"/>
    </source>
</evidence>
<evidence type="ECO:0000313" key="8">
    <source>
        <dbReference type="Proteomes" id="UP001230051"/>
    </source>
</evidence>
<evidence type="ECO:0000256" key="5">
    <source>
        <dbReference type="ARBA" id="ARBA00023136"/>
    </source>
</evidence>
<keyword evidence="5 6" id="KW-0472">Membrane</keyword>
<dbReference type="PANTHER" id="PTHR14297">
    <property type="entry name" value="MEMBRANE TRANSPORT PROTEIN XK FAMILY MEMBER"/>
    <property type="match status" value="1"/>
</dbReference>
<comment type="subcellular location">
    <subcellularLocation>
        <location evidence="1 6">Membrane</location>
        <topology evidence="1 6">Multi-pass membrane protein</topology>
    </subcellularLocation>
</comment>
<reference evidence="7" key="1">
    <citation type="submission" date="2022-02" db="EMBL/GenBank/DDBJ databases">
        <title>Atlantic sturgeon de novo genome assembly.</title>
        <authorList>
            <person name="Stock M."/>
            <person name="Klopp C."/>
            <person name="Guiguen Y."/>
            <person name="Cabau C."/>
            <person name="Parinello H."/>
            <person name="Santidrian Yebra-Pimentel E."/>
            <person name="Kuhl H."/>
            <person name="Dirks R.P."/>
            <person name="Guessner J."/>
            <person name="Wuertz S."/>
            <person name="Du K."/>
            <person name="Schartl M."/>
        </authorList>
    </citation>
    <scope>NUCLEOTIDE SEQUENCE</scope>
    <source>
        <strain evidence="7">STURGEONOMICS-FGT-2020</strain>
        <tissue evidence="7">Whole blood</tissue>
    </source>
</reference>
<gene>
    <name evidence="7" type="primary">Xk</name>
    <name evidence="7" type="ORF">AOXY_G16518</name>
</gene>
<feature type="transmembrane region" description="Helical" evidence="6">
    <location>
        <begin position="378"/>
        <end position="399"/>
    </location>
</feature>
<comment type="caution">
    <text evidence="7">The sequence shown here is derived from an EMBL/GenBank/DDBJ whole genome shotgun (WGS) entry which is preliminary data.</text>
</comment>
<keyword evidence="3 6" id="KW-0812">Transmembrane</keyword>
<keyword evidence="4 6" id="KW-1133">Transmembrane helix</keyword>
<feature type="transmembrane region" description="Helical" evidence="6">
    <location>
        <begin position="100"/>
        <end position="121"/>
    </location>
</feature>
<proteinExistence type="inferred from homology"/>
<name>A0AAD8G0I8_ACIOX</name>
<feature type="transmembrane region" description="Helical" evidence="6">
    <location>
        <begin position="346"/>
        <end position="366"/>
    </location>
</feature>
<evidence type="ECO:0000313" key="7">
    <source>
        <dbReference type="EMBL" id="KAK1163143.1"/>
    </source>
</evidence>
<feature type="transmembrane region" description="Helical" evidence="6">
    <location>
        <begin position="35"/>
        <end position="58"/>
    </location>
</feature>
<evidence type="ECO:0000256" key="2">
    <source>
        <dbReference type="ARBA" id="ARBA00008789"/>
    </source>
</evidence>
<sequence length="457" mass="52864">MEKMCESAEEVVVDQQPATQNGYAIHSGSDVRPPFSILIATTLYFAEFVTAAVLCYHYSRSEDPFWLGLTITFMLVPSVLIQLALTFIHRDLGRDRPLVLLMHLLQMGPLIRCIEALVVYFRSGKKEEPYISISRKTRLKHGIETELESEVGHSARKLAEHRNAFKRTAVIQAFLGSTPQLTLQLYATIHQKYLFTTRVALMGITLVSITYGALVCSVLAIQIKYDNYKVQLRPLAYLCLVLWRSLEIATRMTVLVLFCTALRYWIFLVALVNMLFLFFLPWVEFWRKKAPLPENVEKNFSKVGTTVVLSMVTFLYAGINMFCWSSVQLNLADRDLIEKSQSWGRLALYYTVRFLENSILIILWYFNKTDFFEYYCSPLLVVQLMVTYSLAIFFMLVFYQYLHPCRRLFTHNVSDCLHCVCLRRRGPPRHTQVPPLPDLMSEIRETDLTDDILMDAA</sequence>
<accession>A0AAD8G0I8</accession>
<feature type="transmembrane region" description="Helical" evidence="6">
    <location>
        <begin position="65"/>
        <end position="88"/>
    </location>
</feature>
<keyword evidence="8" id="KW-1185">Reference proteome</keyword>
<organism evidence="7 8">
    <name type="scientific">Acipenser oxyrinchus oxyrinchus</name>
    <dbReference type="NCBI Taxonomy" id="40147"/>
    <lineage>
        <taxon>Eukaryota</taxon>
        <taxon>Metazoa</taxon>
        <taxon>Chordata</taxon>
        <taxon>Craniata</taxon>
        <taxon>Vertebrata</taxon>
        <taxon>Euteleostomi</taxon>
        <taxon>Actinopterygii</taxon>
        <taxon>Chondrostei</taxon>
        <taxon>Acipenseriformes</taxon>
        <taxon>Acipenseridae</taxon>
        <taxon>Acipenser</taxon>
    </lineage>
</organism>
<dbReference type="InterPro" id="IPR051773">
    <property type="entry name" value="XK-related_adapter"/>
</dbReference>
<dbReference type="Proteomes" id="UP001230051">
    <property type="component" value="Unassembled WGS sequence"/>
</dbReference>
<evidence type="ECO:0000256" key="3">
    <source>
        <dbReference type="ARBA" id="ARBA00022692"/>
    </source>
</evidence>
<comment type="similarity">
    <text evidence="2 6">Belongs to the XK family.</text>
</comment>
<protein>
    <recommendedName>
        <fullName evidence="6">XK-related protein</fullName>
    </recommendedName>
</protein>
<feature type="transmembrane region" description="Helical" evidence="6">
    <location>
        <begin position="265"/>
        <end position="283"/>
    </location>
</feature>
<evidence type="ECO:0000256" key="1">
    <source>
        <dbReference type="ARBA" id="ARBA00004141"/>
    </source>
</evidence>
<dbReference type="Pfam" id="PF09815">
    <property type="entry name" value="XK-related"/>
    <property type="match status" value="1"/>
</dbReference>
<evidence type="ECO:0000256" key="4">
    <source>
        <dbReference type="ARBA" id="ARBA00022989"/>
    </source>
</evidence>
<feature type="transmembrane region" description="Helical" evidence="6">
    <location>
        <begin position="199"/>
        <end position="223"/>
    </location>
</feature>
<dbReference type="InterPro" id="IPR018629">
    <property type="entry name" value="XK-rel"/>
</dbReference>
<dbReference type="AlphaFoldDB" id="A0AAD8G0I8"/>
<dbReference type="PANTHER" id="PTHR14297:SF4">
    <property type="entry name" value="XK-RELATED PROTEIN 2"/>
    <property type="match status" value="1"/>
</dbReference>